<organism evidence="2">
    <name type="scientific">Taenia asiatica</name>
    <name type="common">Asian tapeworm</name>
    <dbReference type="NCBI Taxonomy" id="60517"/>
    <lineage>
        <taxon>Eukaryota</taxon>
        <taxon>Metazoa</taxon>
        <taxon>Spiralia</taxon>
        <taxon>Lophotrochozoa</taxon>
        <taxon>Platyhelminthes</taxon>
        <taxon>Cestoda</taxon>
        <taxon>Eucestoda</taxon>
        <taxon>Cyclophyllidea</taxon>
        <taxon>Taeniidae</taxon>
        <taxon>Taenia</taxon>
    </lineage>
</organism>
<evidence type="ECO:0000256" key="1">
    <source>
        <dbReference type="SAM" id="Phobius"/>
    </source>
</evidence>
<dbReference type="WBParaSite" id="TASK_0000725201-mRNA-1">
    <property type="protein sequence ID" value="TASK_0000725201-mRNA-1"/>
    <property type="gene ID" value="TASK_0000725201"/>
</dbReference>
<sequence>LPFFCSPLASPSTWRLGGLFLRHPFNLTAACNSVCRVRVYNNGKDELFSCPHSSDYNPIYTDCNCVTNTSLMPEGVHSLSGSGIRGTTKKGVCRPQCPRYAPFLIVTFLTIFLTSVNQNPSNVITLSCVAPEDGTAALGLQVFFSRTLAFIPTPIYFGALMDRTCRVRALPQRLICESQQHHLLLLSAPKLAPLEGACLEYDVHALPFAWLGGVTVFKCLSILIAILTWRYS</sequence>
<dbReference type="GO" id="GO:0016020">
    <property type="term" value="C:membrane"/>
    <property type="evidence" value="ECO:0007669"/>
    <property type="project" value="InterPro"/>
</dbReference>
<proteinExistence type="predicted"/>
<dbReference type="AlphaFoldDB" id="A0A0R3W9U4"/>
<keyword evidence="1" id="KW-0812">Transmembrane</keyword>
<keyword evidence="1" id="KW-1133">Transmembrane helix</keyword>
<keyword evidence="1" id="KW-0472">Membrane</keyword>
<dbReference type="InterPro" id="IPR004156">
    <property type="entry name" value="OATP"/>
</dbReference>
<dbReference type="GO" id="GO:0055085">
    <property type="term" value="P:transmembrane transport"/>
    <property type="evidence" value="ECO:0007669"/>
    <property type="project" value="InterPro"/>
</dbReference>
<dbReference type="STRING" id="60517.A0A0R3W9U4"/>
<reference evidence="2" key="1">
    <citation type="submission" date="2017-02" db="UniProtKB">
        <authorList>
            <consortium name="WormBaseParasite"/>
        </authorList>
    </citation>
    <scope>IDENTIFICATION</scope>
</reference>
<protein>
    <submittedName>
        <fullName evidence="2">GP46-like surface antigen</fullName>
    </submittedName>
</protein>
<dbReference type="Pfam" id="PF03137">
    <property type="entry name" value="OATP"/>
    <property type="match status" value="1"/>
</dbReference>
<accession>A0A0R3W9U4</accession>
<evidence type="ECO:0000313" key="2">
    <source>
        <dbReference type="WBParaSite" id="TASK_0000725201-mRNA-1"/>
    </source>
</evidence>
<dbReference type="PANTHER" id="PTHR11388">
    <property type="entry name" value="ORGANIC ANION TRANSPORTER"/>
    <property type="match status" value="1"/>
</dbReference>
<name>A0A0R3W9U4_TAEAS</name>
<feature type="transmembrane region" description="Helical" evidence="1">
    <location>
        <begin position="208"/>
        <end position="229"/>
    </location>
</feature>
<dbReference type="PANTHER" id="PTHR11388:SF100">
    <property type="entry name" value="SOLUTE CARRIER ORGANIC ANION TRANSPORTER FAMILY MEMBER 4A1"/>
    <property type="match status" value="1"/>
</dbReference>